<keyword evidence="3" id="KW-1185">Reference proteome</keyword>
<dbReference type="RefSeq" id="XP_029240701.1">
    <property type="nucleotide sequence ID" value="XM_029379370.1"/>
</dbReference>
<gene>
    <name evidence="2" type="ORF">TraAM80_02365</name>
</gene>
<accession>A0A422NU30</accession>
<evidence type="ECO:0000256" key="1">
    <source>
        <dbReference type="SAM" id="Phobius"/>
    </source>
</evidence>
<evidence type="ECO:0000313" key="3">
    <source>
        <dbReference type="Proteomes" id="UP000283634"/>
    </source>
</evidence>
<sequence>MNASSTTLFQDVQLEEEEEDHVYLGEHTKDWKDERRQQRWRERRTDAFQSNMCAVGLPGGSMAYLDFLVLVNGVESYRMHHCSSVYVAATMIKQIICLNTSTFSLVAMFAVSMAMQRLDILNGMDLLFFVGLACILLYILHRWSIIVAYTTLHIAVLFTIMVYNTSYHPNSISYAWIEITDIFIGKNPFVLLVYFILLLLWWCCKCVFLGVKGVGISPFKKFFNEWNGVATYHVQFLHNLVSIS</sequence>
<feature type="transmembrane region" description="Helical" evidence="1">
    <location>
        <begin position="120"/>
        <end position="139"/>
    </location>
</feature>
<dbReference type="GeneID" id="40326298"/>
<name>A0A422NU30_TRYRA</name>
<feature type="transmembrane region" description="Helical" evidence="1">
    <location>
        <begin position="146"/>
        <end position="163"/>
    </location>
</feature>
<protein>
    <submittedName>
        <fullName evidence="2">Uncharacterized protein</fullName>
    </submittedName>
</protein>
<evidence type="ECO:0000313" key="2">
    <source>
        <dbReference type="EMBL" id="RNF08958.1"/>
    </source>
</evidence>
<dbReference type="AlphaFoldDB" id="A0A422NU30"/>
<feature type="transmembrane region" description="Helical" evidence="1">
    <location>
        <begin position="189"/>
        <end position="211"/>
    </location>
</feature>
<dbReference type="EMBL" id="MKGL01000056">
    <property type="protein sequence ID" value="RNF08958.1"/>
    <property type="molecule type" value="Genomic_DNA"/>
</dbReference>
<dbReference type="Proteomes" id="UP000283634">
    <property type="component" value="Unassembled WGS sequence"/>
</dbReference>
<proteinExistence type="predicted"/>
<reference evidence="2 3" key="1">
    <citation type="journal article" date="2018" name="BMC Genomics">
        <title>Genomic comparison of Trypanosoma conorhini and Trypanosoma rangeli to Trypanosoma cruzi strains of high and low virulence.</title>
        <authorList>
            <person name="Bradwell K.R."/>
            <person name="Koparde V.N."/>
            <person name="Matveyev A.V."/>
            <person name="Serrano M.G."/>
            <person name="Alves J.M."/>
            <person name="Parikh H."/>
            <person name="Huang B."/>
            <person name="Lee V."/>
            <person name="Espinosa-Alvarez O."/>
            <person name="Ortiz P.A."/>
            <person name="Costa-Martins A.G."/>
            <person name="Teixeira M.M."/>
            <person name="Buck G.A."/>
        </authorList>
    </citation>
    <scope>NUCLEOTIDE SEQUENCE [LARGE SCALE GENOMIC DNA]</scope>
    <source>
        <strain evidence="2 3">AM80</strain>
    </source>
</reference>
<feature type="transmembrane region" description="Helical" evidence="1">
    <location>
        <begin position="95"/>
        <end position="114"/>
    </location>
</feature>
<keyword evidence="1" id="KW-0812">Transmembrane</keyword>
<keyword evidence="1" id="KW-1133">Transmembrane helix</keyword>
<organism evidence="2 3">
    <name type="scientific">Trypanosoma rangeli</name>
    <dbReference type="NCBI Taxonomy" id="5698"/>
    <lineage>
        <taxon>Eukaryota</taxon>
        <taxon>Discoba</taxon>
        <taxon>Euglenozoa</taxon>
        <taxon>Kinetoplastea</taxon>
        <taxon>Metakinetoplastina</taxon>
        <taxon>Trypanosomatida</taxon>
        <taxon>Trypanosomatidae</taxon>
        <taxon>Trypanosoma</taxon>
        <taxon>Herpetosoma</taxon>
    </lineage>
</organism>
<keyword evidence="1" id="KW-0472">Membrane</keyword>
<comment type="caution">
    <text evidence="2">The sequence shown here is derived from an EMBL/GenBank/DDBJ whole genome shotgun (WGS) entry which is preliminary data.</text>
</comment>